<sequence length="205" mass="23450">MKILLVDDDHLITDSLEIILSKDQSFQVVGKCANGLEAIEFIRTHHVDIILMDIRMPEMNGIDACAKIKEINQSIKIIMLTTFRDFRHVHQALHAGASGYLLKSEEVEQQIQTIKTVFQGQAIISEEALQEFTTSNRVQLLTDRENSCMELIAHGYSNKEIASRLYIGEGTVRNVISIILEKLMLRDRTQIAIYYWQTVQDDTNK</sequence>
<evidence type="ECO:0000256" key="1">
    <source>
        <dbReference type="ARBA" id="ARBA00022553"/>
    </source>
</evidence>
<dbReference type="InterPro" id="IPR039420">
    <property type="entry name" value="WalR-like"/>
</dbReference>
<reference evidence="6" key="1">
    <citation type="submission" date="2023-05" db="EMBL/GenBank/DDBJ databases">
        <title>Mariniplasma microaerophilum sp. nov., a novel anaerobic mollicute isolated from terrestrial mud volcano, Taman Peninsula, Russia.</title>
        <authorList>
            <person name="Khomyakova M.A."/>
            <person name="Merkel A.Y."/>
            <person name="Slobodkin A.I."/>
        </authorList>
    </citation>
    <scope>NUCLEOTIDE SEQUENCE</scope>
    <source>
        <strain evidence="6">M4Ah</strain>
    </source>
</reference>
<name>A0AAW6U6M0_9MOLU</name>
<dbReference type="InterPro" id="IPR000792">
    <property type="entry name" value="Tscrpt_reg_LuxR_C"/>
</dbReference>
<dbReference type="CDD" id="cd17535">
    <property type="entry name" value="REC_NarL-like"/>
    <property type="match status" value="1"/>
</dbReference>
<evidence type="ECO:0000313" key="6">
    <source>
        <dbReference type="EMBL" id="MDI6453608.1"/>
    </source>
</evidence>
<dbReference type="Gene3D" id="3.40.50.2300">
    <property type="match status" value="1"/>
</dbReference>
<dbReference type="Pfam" id="PF00196">
    <property type="entry name" value="GerE"/>
    <property type="match status" value="1"/>
</dbReference>
<dbReference type="GO" id="GO:0006355">
    <property type="term" value="P:regulation of DNA-templated transcription"/>
    <property type="evidence" value="ECO:0007669"/>
    <property type="project" value="InterPro"/>
</dbReference>
<keyword evidence="7" id="KW-1185">Reference proteome</keyword>
<dbReference type="PANTHER" id="PTHR43214">
    <property type="entry name" value="TWO-COMPONENT RESPONSE REGULATOR"/>
    <property type="match status" value="1"/>
</dbReference>
<dbReference type="CDD" id="cd06170">
    <property type="entry name" value="LuxR_C_like"/>
    <property type="match status" value="1"/>
</dbReference>
<dbReference type="InterPro" id="IPR001789">
    <property type="entry name" value="Sig_transdc_resp-reg_receiver"/>
</dbReference>
<dbReference type="PRINTS" id="PR00038">
    <property type="entry name" value="HTHLUXR"/>
</dbReference>
<keyword evidence="1 3" id="KW-0597">Phosphoprotein</keyword>
<dbReference type="SUPFAM" id="SSF52172">
    <property type="entry name" value="CheY-like"/>
    <property type="match status" value="1"/>
</dbReference>
<dbReference type="GO" id="GO:0000160">
    <property type="term" value="P:phosphorelay signal transduction system"/>
    <property type="evidence" value="ECO:0007669"/>
    <property type="project" value="InterPro"/>
</dbReference>
<evidence type="ECO:0000259" key="5">
    <source>
        <dbReference type="PROSITE" id="PS50110"/>
    </source>
</evidence>
<accession>A0AAW6U6M0</accession>
<feature type="domain" description="HTH luxR-type" evidence="4">
    <location>
        <begin position="134"/>
        <end position="199"/>
    </location>
</feature>
<evidence type="ECO:0000313" key="7">
    <source>
        <dbReference type="Proteomes" id="UP001431532"/>
    </source>
</evidence>
<dbReference type="SUPFAM" id="SSF46894">
    <property type="entry name" value="C-terminal effector domain of the bipartite response regulators"/>
    <property type="match status" value="1"/>
</dbReference>
<dbReference type="SMART" id="SM00421">
    <property type="entry name" value="HTH_LUXR"/>
    <property type="match status" value="1"/>
</dbReference>
<gene>
    <name evidence="6" type="ORF">QJ521_08510</name>
</gene>
<proteinExistence type="predicted"/>
<dbReference type="RefSeq" id="WP_282840045.1">
    <property type="nucleotide sequence ID" value="NZ_JASCXW010000038.1"/>
</dbReference>
<dbReference type="InterPro" id="IPR011006">
    <property type="entry name" value="CheY-like_superfamily"/>
</dbReference>
<protein>
    <submittedName>
        <fullName evidence="6">Response regulator transcription factor</fullName>
    </submittedName>
</protein>
<evidence type="ECO:0000256" key="2">
    <source>
        <dbReference type="ARBA" id="ARBA00023125"/>
    </source>
</evidence>
<dbReference type="EMBL" id="JASCXW010000038">
    <property type="protein sequence ID" value="MDI6453608.1"/>
    <property type="molecule type" value="Genomic_DNA"/>
</dbReference>
<dbReference type="PROSITE" id="PS50043">
    <property type="entry name" value="HTH_LUXR_2"/>
    <property type="match status" value="1"/>
</dbReference>
<dbReference type="GO" id="GO:0003677">
    <property type="term" value="F:DNA binding"/>
    <property type="evidence" value="ECO:0007669"/>
    <property type="project" value="UniProtKB-KW"/>
</dbReference>
<dbReference type="AlphaFoldDB" id="A0AAW6U6M0"/>
<dbReference type="Pfam" id="PF00072">
    <property type="entry name" value="Response_reg"/>
    <property type="match status" value="1"/>
</dbReference>
<keyword evidence="2" id="KW-0238">DNA-binding</keyword>
<dbReference type="InterPro" id="IPR016032">
    <property type="entry name" value="Sig_transdc_resp-reg_C-effctor"/>
</dbReference>
<dbReference type="Proteomes" id="UP001431532">
    <property type="component" value="Unassembled WGS sequence"/>
</dbReference>
<feature type="modified residue" description="4-aspartylphosphate" evidence="3">
    <location>
        <position position="53"/>
    </location>
</feature>
<comment type="caution">
    <text evidence="6">The sequence shown here is derived from an EMBL/GenBank/DDBJ whole genome shotgun (WGS) entry which is preliminary data.</text>
</comment>
<dbReference type="InterPro" id="IPR058245">
    <property type="entry name" value="NreC/VraR/RcsB-like_REC"/>
</dbReference>
<evidence type="ECO:0000256" key="3">
    <source>
        <dbReference type="PROSITE-ProRule" id="PRU00169"/>
    </source>
</evidence>
<dbReference type="PANTHER" id="PTHR43214:SF40">
    <property type="entry name" value="TRANSCRIPTIONAL REGULATORY PROTEIN LNRK"/>
    <property type="match status" value="1"/>
</dbReference>
<evidence type="ECO:0000259" key="4">
    <source>
        <dbReference type="PROSITE" id="PS50043"/>
    </source>
</evidence>
<dbReference type="PROSITE" id="PS50110">
    <property type="entry name" value="RESPONSE_REGULATORY"/>
    <property type="match status" value="1"/>
</dbReference>
<organism evidence="6 7">
    <name type="scientific">Peloplasma aerotolerans</name>
    <dbReference type="NCBI Taxonomy" id="3044389"/>
    <lineage>
        <taxon>Bacteria</taxon>
        <taxon>Bacillati</taxon>
        <taxon>Mycoplasmatota</taxon>
        <taxon>Mollicutes</taxon>
        <taxon>Acholeplasmatales</taxon>
        <taxon>Acholeplasmataceae</taxon>
        <taxon>Peloplasma</taxon>
    </lineage>
</organism>
<dbReference type="SMART" id="SM00448">
    <property type="entry name" value="REC"/>
    <property type="match status" value="1"/>
</dbReference>
<feature type="domain" description="Response regulatory" evidence="5">
    <location>
        <begin position="2"/>
        <end position="118"/>
    </location>
</feature>